<comment type="catalytic activity">
    <reaction evidence="11">
        <text>DNA(n) + a 2'-deoxyribonucleoside 5'-triphosphate = DNA(n+1) + diphosphate</text>
        <dbReference type="Rhea" id="RHEA:22508"/>
        <dbReference type="Rhea" id="RHEA-COMP:17339"/>
        <dbReference type="Rhea" id="RHEA-COMP:17340"/>
        <dbReference type="ChEBI" id="CHEBI:33019"/>
        <dbReference type="ChEBI" id="CHEBI:61560"/>
        <dbReference type="ChEBI" id="CHEBI:173112"/>
        <dbReference type="EC" id="2.7.7.7"/>
    </reaction>
</comment>
<dbReference type="InterPro" id="IPR043502">
    <property type="entry name" value="DNA/RNA_pol_sf"/>
</dbReference>
<evidence type="ECO:0000313" key="13">
    <source>
        <dbReference type="EMBL" id="AGS44529.1"/>
    </source>
</evidence>
<evidence type="ECO:0000256" key="8">
    <source>
        <dbReference type="ARBA" id="ARBA00022932"/>
    </source>
</evidence>
<keyword evidence="5" id="KW-0808">Transferase</keyword>
<dbReference type="SUPFAM" id="SSF56672">
    <property type="entry name" value="DNA/RNA polymerases"/>
    <property type="match status" value="1"/>
</dbReference>
<dbReference type="InterPro" id="IPR004868">
    <property type="entry name" value="DNA-dir_DNA_pol_B_mt/vir"/>
</dbReference>
<dbReference type="InterPro" id="IPR012337">
    <property type="entry name" value="RNaseH-like_sf"/>
</dbReference>
<comment type="similarity">
    <text evidence="2">Belongs to the DNA polymerase type-B family.</text>
</comment>
<dbReference type="InterPro" id="IPR017964">
    <property type="entry name" value="DNA-dir_DNA_pol_B_CS"/>
</dbReference>
<evidence type="ECO:0000256" key="1">
    <source>
        <dbReference type="ARBA" id="ARBA00004123"/>
    </source>
</evidence>
<dbReference type="Pfam" id="PF03175">
    <property type="entry name" value="DNA_pol_B_2"/>
    <property type="match status" value="1"/>
</dbReference>
<dbReference type="InterPro" id="IPR036397">
    <property type="entry name" value="RNaseH_sf"/>
</dbReference>
<evidence type="ECO:0000256" key="2">
    <source>
        <dbReference type="ARBA" id="ARBA00005755"/>
    </source>
</evidence>
<dbReference type="AlphaFoldDB" id="S5TF86"/>
<dbReference type="Gene3D" id="3.30.420.10">
    <property type="entry name" value="Ribonuclease H-like superfamily/Ribonuclease H"/>
    <property type="match status" value="1"/>
</dbReference>
<dbReference type="GO" id="GO:0005634">
    <property type="term" value="C:nucleus"/>
    <property type="evidence" value="ECO:0007669"/>
    <property type="project" value="UniProtKB-SubCell"/>
</dbReference>
<sequence>MLWSQVKQGAVGYNPNIGSFDIEPGMINNNVVPISLGFSVFNNSNDIGRIISDIDTSIYDVYNYMKDKYSDYEILEYSNQIVIDCIKAMFKYNKYTFYCHNFGKYDCIFLLARIIKYNEAYPEDPIIYTPLYRDNVVIKLSLKYHYKGKTSNISILDSYLLLNSSLRKLALSYNVEELKGLFPYSFLNYSTLNYIGPTPDKYYFSNISQEEYDAIYIESNYSIKDELHKYLTSDLRVHLMIMDKFRQQLYLLERQDMTKSITISRLSLNAFKSMYNKAYSSIPNIDYNKNGIMYNFIKNTLFGDITTVYKPYGENLNYYDINSFYPYSALNPMPSRYYKYISYINGIDITTIKDVFNFDNHLGFFYASVEAPEDLPFGLLPYRKDDGSVIYPLGKFKGSWTSPELELAIKNGYKITIYYGYIFDKVDTYFKDYIEHLYKAKERSTGTEISLFKSLLNNFLGRFGMRQDKGNTYIVNKELYDLLNIGFNVKGMQQIHDKYLINTDLVPKPSKSLNIPGFDYSNYMNDTTQKLKENSIMMKRSQYSETNVAITSLVNAYARVYLNTLKLALYRNGYTLYYCDTDSLVIDKELPAEGEVKVVNNILDIKHDSYNKRVWVKSKDYKWINTKPIIL</sequence>
<dbReference type="Gene3D" id="1.10.287.690">
    <property type="entry name" value="Helix hairpin bin"/>
    <property type="match status" value="1"/>
</dbReference>
<evidence type="ECO:0000256" key="11">
    <source>
        <dbReference type="ARBA" id="ARBA00049244"/>
    </source>
</evidence>
<evidence type="ECO:0000256" key="7">
    <source>
        <dbReference type="ARBA" id="ARBA00022705"/>
    </source>
</evidence>
<geneLocation type="mitochondrion" evidence="13"/>
<dbReference type="GO" id="GO:0006260">
    <property type="term" value="P:DNA replication"/>
    <property type="evidence" value="ECO:0007669"/>
    <property type="project" value="UniProtKB-KW"/>
</dbReference>
<organism evidence="13">
    <name type="scientific">Candida corydali</name>
    <dbReference type="NCBI Taxonomy" id="391826"/>
    <lineage>
        <taxon>Eukaryota</taxon>
        <taxon>Fungi</taxon>
        <taxon>Dikarya</taxon>
        <taxon>Ascomycota</taxon>
        <taxon>Saccharomycotina</taxon>
        <taxon>Pichiomycetes</taxon>
        <taxon>Debaryomycetaceae</taxon>
        <taxon>Candida/Lodderomyces clade</taxon>
        <taxon>Candida</taxon>
    </lineage>
</organism>
<dbReference type="GO" id="GO:0003677">
    <property type="term" value="F:DNA binding"/>
    <property type="evidence" value="ECO:0007669"/>
    <property type="project" value="UniProtKB-KW"/>
</dbReference>
<keyword evidence="10" id="KW-0539">Nucleus</keyword>
<dbReference type="Gene3D" id="3.90.1600.10">
    <property type="entry name" value="Palm domain of DNA polymerase"/>
    <property type="match status" value="1"/>
</dbReference>
<keyword evidence="8" id="KW-0239">DNA-directed DNA polymerase</keyword>
<reference evidence="13" key="1">
    <citation type="submission" date="2013-04" db="EMBL/GenBank/DDBJ databases">
        <authorList>
            <person name="Pfeiffer I."/>
            <person name="Hegedusova E."/>
            <person name="Brejova B."/>
            <person name="Nosek J."/>
        </authorList>
    </citation>
    <scope>NUCLEOTIDE SEQUENCE</scope>
    <source>
        <strain evidence="13">NRRL Y-27910</strain>
    </source>
</reference>
<keyword evidence="13" id="KW-0496">Mitochondrion</keyword>
<evidence type="ECO:0000256" key="4">
    <source>
        <dbReference type="ARBA" id="ARBA00014385"/>
    </source>
</evidence>
<dbReference type="GO" id="GO:0003887">
    <property type="term" value="F:DNA-directed DNA polymerase activity"/>
    <property type="evidence" value="ECO:0007669"/>
    <property type="project" value="UniProtKB-KW"/>
</dbReference>
<evidence type="ECO:0000259" key="12">
    <source>
        <dbReference type="Pfam" id="PF03175"/>
    </source>
</evidence>
<dbReference type="GO" id="GO:0000166">
    <property type="term" value="F:nucleotide binding"/>
    <property type="evidence" value="ECO:0007669"/>
    <property type="project" value="InterPro"/>
</dbReference>
<dbReference type="PROSITE" id="PS00116">
    <property type="entry name" value="DNA_POLYMERASE_B"/>
    <property type="match status" value="1"/>
</dbReference>
<evidence type="ECO:0000256" key="10">
    <source>
        <dbReference type="ARBA" id="ARBA00023242"/>
    </source>
</evidence>
<dbReference type="InterPro" id="IPR023211">
    <property type="entry name" value="DNA_pol_palm_dom_sf"/>
</dbReference>
<gene>
    <name evidence="13" type="primary">orf631</name>
</gene>
<dbReference type="PANTHER" id="PTHR33568:SF3">
    <property type="entry name" value="DNA-DIRECTED DNA POLYMERASE"/>
    <property type="match status" value="1"/>
</dbReference>
<feature type="domain" description="DNA-directed DNA polymerase family B mitochondria/virus" evidence="12">
    <location>
        <begin position="87"/>
        <end position="529"/>
    </location>
</feature>
<keyword evidence="7" id="KW-0235">DNA replication</keyword>
<dbReference type="PANTHER" id="PTHR33568">
    <property type="entry name" value="DNA POLYMERASE"/>
    <property type="match status" value="1"/>
</dbReference>
<keyword evidence="9" id="KW-0238">DNA-binding</keyword>
<evidence type="ECO:0000256" key="9">
    <source>
        <dbReference type="ARBA" id="ARBA00023125"/>
    </source>
</evidence>
<protein>
    <recommendedName>
        <fullName evidence="4">Probable DNA polymerase</fullName>
        <ecNumber evidence="3">2.7.7.7</ecNumber>
    </recommendedName>
</protein>
<proteinExistence type="inferred from homology"/>
<dbReference type="SUPFAM" id="SSF53098">
    <property type="entry name" value="Ribonuclease H-like"/>
    <property type="match status" value="1"/>
</dbReference>
<accession>S5TF86</accession>
<evidence type="ECO:0000256" key="5">
    <source>
        <dbReference type="ARBA" id="ARBA00022679"/>
    </source>
</evidence>
<name>S5TF86_9ASCO</name>
<dbReference type="EC" id="2.7.7.7" evidence="3"/>
<dbReference type="RefSeq" id="YP_008475230.1">
    <property type="nucleotide sequence ID" value="NC_022172.1"/>
</dbReference>
<keyword evidence="6" id="KW-0548">Nucleotidyltransferase</keyword>
<dbReference type="EMBL" id="KC993198">
    <property type="protein sequence ID" value="AGS44529.1"/>
    <property type="molecule type" value="Genomic_DNA"/>
</dbReference>
<dbReference type="GeneID" id="16695198"/>
<evidence type="ECO:0000256" key="3">
    <source>
        <dbReference type="ARBA" id="ARBA00012417"/>
    </source>
</evidence>
<comment type="subcellular location">
    <subcellularLocation>
        <location evidence="1">Nucleus</location>
    </subcellularLocation>
</comment>
<evidence type="ECO:0000256" key="6">
    <source>
        <dbReference type="ARBA" id="ARBA00022695"/>
    </source>
</evidence>